<protein>
    <submittedName>
        <fullName evidence="1">Uncharacterized protein</fullName>
    </submittedName>
</protein>
<keyword evidence="2" id="KW-1185">Reference proteome</keyword>
<accession>A0A561SA09</accession>
<proteinExistence type="predicted"/>
<evidence type="ECO:0000313" key="2">
    <source>
        <dbReference type="Proteomes" id="UP000317940"/>
    </source>
</evidence>
<sequence>MTTTAPLRATRGQLAVYREVHRAFYINQEQPSEAVTFTPALVTSVRRDGTVKAMRGPDGRTFATAAVLPKDHKILLVESGRCATDAVLKAAAARTWGGSSLFKAYDTLDEVKALLAEHPAPEQPAAKPPRPAAPATLVVARRKPSNHSPMAWTVALPTADATPGVIVAMDCRTKTRAMIIAGWLEDTGFDWTADRSEISNNPAVLALYSAITHDLNEARNGYGVWPEEQPEKYTELLAALRR</sequence>
<dbReference type="Proteomes" id="UP000317940">
    <property type="component" value="Unassembled WGS sequence"/>
</dbReference>
<dbReference type="RefSeq" id="WP_145911509.1">
    <property type="nucleotide sequence ID" value="NZ_BAAAMZ010000022.1"/>
</dbReference>
<organism evidence="1 2">
    <name type="scientific">Kitasatospora viridis</name>
    <dbReference type="NCBI Taxonomy" id="281105"/>
    <lineage>
        <taxon>Bacteria</taxon>
        <taxon>Bacillati</taxon>
        <taxon>Actinomycetota</taxon>
        <taxon>Actinomycetes</taxon>
        <taxon>Kitasatosporales</taxon>
        <taxon>Streptomycetaceae</taxon>
        <taxon>Kitasatospora</taxon>
    </lineage>
</organism>
<gene>
    <name evidence="1" type="ORF">FHX73_1883</name>
</gene>
<reference evidence="1 2" key="1">
    <citation type="submission" date="2019-06" db="EMBL/GenBank/DDBJ databases">
        <title>Sequencing the genomes of 1000 actinobacteria strains.</title>
        <authorList>
            <person name="Klenk H.-P."/>
        </authorList>
    </citation>
    <scope>NUCLEOTIDE SEQUENCE [LARGE SCALE GENOMIC DNA]</scope>
    <source>
        <strain evidence="1 2">DSM 44826</strain>
    </source>
</reference>
<name>A0A561SA09_9ACTN</name>
<dbReference type="EMBL" id="VIWT01000008">
    <property type="protein sequence ID" value="TWF71712.1"/>
    <property type="molecule type" value="Genomic_DNA"/>
</dbReference>
<comment type="caution">
    <text evidence="1">The sequence shown here is derived from an EMBL/GenBank/DDBJ whole genome shotgun (WGS) entry which is preliminary data.</text>
</comment>
<dbReference type="AlphaFoldDB" id="A0A561SA09"/>
<evidence type="ECO:0000313" key="1">
    <source>
        <dbReference type="EMBL" id="TWF71712.1"/>
    </source>
</evidence>